<proteinExistence type="inferred from homology"/>
<comment type="subcellular location">
    <subcellularLocation>
        <location evidence="1">Endomembrane system</location>
        <topology evidence="1">Multi-pass membrane protein</topology>
    </subcellularLocation>
</comment>
<keyword evidence="3 6" id="KW-0812">Transmembrane</keyword>
<evidence type="ECO:0000313" key="9">
    <source>
        <dbReference type="Proteomes" id="UP001200034"/>
    </source>
</evidence>
<dbReference type="Proteomes" id="UP001200034">
    <property type="component" value="Unassembled WGS sequence"/>
</dbReference>
<feature type="transmembrane region" description="Helical" evidence="6">
    <location>
        <begin position="299"/>
        <end position="321"/>
    </location>
</feature>
<protein>
    <recommendedName>
        <fullName evidence="7">Transmembrane protein 135 N-terminal domain-containing protein</fullName>
    </recommendedName>
</protein>
<dbReference type="AlphaFoldDB" id="A0AAD4JSG1"/>
<gene>
    <name evidence="8" type="ORF">KR093_002897</name>
</gene>
<evidence type="ECO:0000256" key="2">
    <source>
        <dbReference type="ARBA" id="ARBA00008924"/>
    </source>
</evidence>
<name>A0AAD4JSG1_9MUSC</name>
<dbReference type="GO" id="GO:0012505">
    <property type="term" value="C:endomembrane system"/>
    <property type="evidence" value="ECO:0007669"/>
    <property type="project" value="UniProtKB-SubCell"/>
</dbReference>
<evidence type="ECO:0000256" key="3">
    <source>
        <dbReference type="ARBA" id="ARBA00022692"/>
    </source>
</evidence>
<accession>A0AAD4JSG1</accession>
<reference evidence="8" key="1">
    <citation type="journal article" date="2021" name="Mol. Ecol. Resour.">
        <title>Phylogenomic analyses of the genus Drosophila reveals genomic signals of climate adaptation.</title>
        <authorList>
            <person name="Li F."/>
            <person name="Rane R.V."/>
            <person name="Luria V."/>
            <person name="Xiong Z."/>
            <person name="Chen J."/>
            <person name="Li Z."/>
            <person name="Catullo R.A."/>
            <person name="Griffin P.C."/>
            <person name="Schiffer M."/>
            <person name="Pearce S."/>
            <person name="Lee S.F."/>
            <person name="McElroy K."/>
            <person name="Stocker A."/>
            <person name="Shirriffs J."/>
            <person name="Cockerell F."/>
            <person name="Coppin C."/>
            <person name="Sgro C.M."/>
            <person name="Karger A."/>
            <person name="Cain J.W."/>
            <person name="Weber J.A."/>
            <person name="Santpere G."/>
            <person name="Kirschner M.W."/>
            <person name="Hoffmann A.A."/>
            <person name="Oakeshott J.G."/>
            <person name="Zhang G."/>
        </authorList>
    </citation>
    <scope>NUCLEOTIDE SEQUENCE</scope>
    <source>
        <strain evidence="8">BGI-SZ-2011g</strain>
    </source>
</reference>
<dbReference type="InterPro" id="IPR031926">
    <property type="entry name" value="TMEM135_N"/>
</dbReference>
<dbReference type="EMBL" id="JAJJHW010003409">
    <property type="protein sequence ID" value="KAH8358853.1"/>
    <property type="molecule type" value="Genomic_DNA"/>
</dbReference>
<comment type="similarity">
    <text evidence="2">Belongs to the TMEM135 family.</text>
</comment>
<keyword evidence="9" id="KW-1185">Reference proteome</keyword>
<dbReference type="PANTHER" id="PTHR12459">
    <property type="entry name" value="TRANSMEMBRANE PROTEIN 135-RELATED"/>
    <property type="match status" value="1"/>
</dbReference>
<dbReference type="InterPro" id="IPR026749">
    <property type="entry name" value="Tmem135"/>
</dbReference>
<feature type="transmembrane region" description="Helical" evidence="6">
    <location>
        <begin position="381"/>
        <end position="402"/>
    </location>
</feature>
<evidence type="ECO:0000256" key="5">
    <source>
        <dbReference type="ARBA" id="ARBA00023136"/>
    </source>
</evidence>
<feature type="domain" description="Transmembrane protein 135 N-terminal" evidence="7">
    <location>
        <begin position="15"/>
        <end position="153"/>
    </location>
</feature>
<keyword evidence="5 6" id="KW-0472">Membrane</keyword>
<keyword evidence="4 6" id="KW-1133">Transmembrane helix</keyword>
<evidence type="ECO:0000313" key="8">
    <source>
        <dbReference type="EMBL" id="KAH8358853.1"/>
    </source>
</evidence>
<evidence type="ECO:0000256" key="6">
    <source>
        <dbReference type="SAM" id="Phobius"/>
    </source>
</evidence>
<feature type="transmembrane region" description="Helical" evidence="6">
    <location>
        <begin position="81"/>
        <end position="102"/>
    </location>
</feature>
<feature type="transmembrane region" description="Helical" evidence="6">
    <location>
        <begin position="333"/>
        <end position="361"/>
    </location>
</feature>
<evidence type="ECO:0000259" key="7">
    <source>
        <dbReference type="Pfam" id="PF15982"/>
    </source>
</evidence>
<evidence type="ECO:0000256" key="4">
    <source>
        <dbReference type="ARBA" id="ARBA00022989"/>
    </source>
</evidence>
<organism evidence="8 9">
    <name type="scientific">Drosophila rubida</name>
    <dbReference type="NCBI Taxonomy" id="30044"/>
    <lineage>
        <taxon>Eukaryota</taxon>
        <taxon>Metazoa</taxon>
        <taxon>Ecdysozoa</taxon>
        <taxon>Arthropoda</taxon>
        <taxon>Hexapoda</taxon>
        <taxon>Insecta</taxon>
        <taxon>Pterygota</taxon>
        <taxon>Neoptera</taxon>
        <taxon>Endopterygota</taxon>
        <taxon>Diptera</taxon>
        <taxon>Brachycera</taxon>
        <taxon>Muscomorpha</taxon>
        <taxon>Ephydroidea</taxon>
        <taxon>Drosophilidae</taxon>
        <taxon>Drosophila</taxon>
    </lineage>
</organism>
<dbReference type="Pfam" id="PF15982">
    <property type="entry name" value="TMEM135_C_rich"/>
    <property type="match status" value="1"/>
</dbReference>
<sequence>MAAHSKLMEHAINVSCRDYLHPWTASCTCGTAGIMLSSIPYTLRTYAMVYLATPFPSQQFSLVMRMRIPTLLDLKRTVTGILKSTAFLTTNAYGFSLCVCLVRLLLGRFYFWTIAYIPTFIASVISLSIERPARRTPLALYVANVSTESLWKMLEARGYVRSIPNGQVLVLGCSVTVLLYMYRLGVHQTKVKDATFRALQLLIGKDEQGPIQEPTTPTTTQSSRPRPLNFSTISAYVQIYDRLRKFKHASCPHRQGCVAYALLGGLKPFLGGVGVQVGLKLLLGIPKIVKSKLDWRKQIFNRGNLNLGLALGSFSLIYKIISCGLRHSCGYDSAFFAIPAGLMGSVGLLQFPNITIALYVMWKALHLLYNWGEGEGVLPKVPAFVMIFYSACTALLFHSAILEPESLRSSYYKFLMDISGNR</sequence>
<comment type="caution">
    <text evidence="8">The sequence shown here is derived from an EMBL/GenBank/DDBJ whole genome shotgun (WGS) entry which is preliminary data.</text>
</comment>
<feature type="transmembrane region" description="Helical" evidence="6">
    <location>
        <begin position="109"/>
        <end position="129"/>
    </location>
</feature>
<dbReference type="PANTHER" id="PTHR12459:SF15">
    <property type="entry name" value="TRANSMEMBRANE PROTEIN 135"/>
    <property type="match status" value="1"/>
</dbReference>
<evidence type="ECO:0000256" key="1">
    <source>
        <dbReference type="ARBA" id="ARBA00004127"/>
    </source>
</evidence>